<dbReference type="EMBL" id="QJTD01000002">
    <property type="protein sequence ID" value="PYE82069.1"/>
    <property type="molecule type" value="Genomic_DNA"/>
</dbReference>
<evidence type="ECO:0000313" key="2">
    <source>
        <dbReference type="Proteomes" id="UP000248054"/>
    </source>
</evidence>
<dbReference type="Proteomes" id="UP000248054">
    <property type="component" value="Unassembled WGS sequence"/>
</dbReference>
<reference evidence="1 2" key="1">
    <citation type="submission" date="2018-06" db="EMBL/GenBank/DDBJ databases">
        <title>Genomic Encyclopedia of Type Strains, Phase III (KMG-III): the genomes of soil and plant-associated and newly described type strains.</title>
        <authorList>
            <person name="Whitman W."/>
        </authorList>
    </citation>
    <scope>NUCLEOTIDE SEQUENCE [LARGE SCALE GENOMIC DNA]</scope>
    <source>
        <strain evidence="1 2">CECT 7945</strain>
    </source>
</reference>
<evidence type="ECO:0000313" key="1">
    <source>
        <dbReference type="EMBL" id="PYE82069.1"/>
    </source>
</evidence>
<name>A0A2V4X8W3_9FLAO</name>
<sequence length="51" mass="6074">MTEDALIKRRIMCLSNYKIVIRIVRPTKFNTKADLTYFLIVPFDDKSCFNM</sequence>
<protein>
    <submittedName>
        <fullName evidence="1">Uncharacterized protein</fullName>
    </submittedName>
</protein>
<proteinExistence type="predicted"/>
<gene>
    <name evidence="1" type="ORF">DFQ11_102649</name>
</gene>
<dbReference type="AlphaFoldDB" id="A0A2V4X8W3"/>
<organism evidence="1 2">
    <name type="scientific">Winogradskyella epiphytica</name>
    <dbReference type="NCBI Taxonomy" id="262005"/>
    <lineage>
        <taxon>Bacteria</taxon>
        <taxon>Pseudomonadati</taxon>
        <taxon>Bacteroidota</taxon>
        <taxon>Flavobacteriia</taxon>
        <taxon>Flavobacteriales</taxon>
        <taxon>Flavobacteriaceae</taxon>
        <taxon>Winogradskyella</taxon>
    </lineage>
</organism>
<accession>A0A2V4X8W3</accession>
<keyword evidence="2" id="KW-1185">Reference proteome</keyword>
<comment type="caution">
    <text evidence="1">The sequence shown here is derived from an EMBL/GenBank/DDBJ whole genome shotgun (WGS) entry which is preliminary data.</text>
</comment>